<gene>
    <name evidence="3" type="ORF">NP590_02010</name>
</gene>
<sequence>MDVLQNMLKEFGALGGGLIAALFGLLAAILVWLIARASRREAGSPRPAARRARSNRYYPEAGNAHHPAAPDAEPSAGPVMAESPESTPAAAGDALALVPPDGVTRRHQAAELAAKKTSPPNPPPTDSVLRRHFIGRLQAEISAGLPPRPTDSVLRRHYDGMLRAELEKRLSGG</sequence>
<name>A0ABT1TBL9_9GAMM</name>
<proteinExistence type="predicted"/>
<keyword evidence="4" id="KW-1185">Reference proteome</keyword>
<evidence type="ECO:0000313" key="3">
    <source>
        <dbReference type="EMBL" id="MCQ8102866.1"/>
    </source>
</evidence>
<feature type="region of interest" description="Disordered" evidence="1">
    <location>
        <begin position="59"/>
        <end position="126"/>
    </location>
</feature>
<dbReference type="Proteomes" id="UP001524499">
    <property type="component" value="Unassembled WGS sequence"/>
</dbReference>
<protein>
    <submittedName>
        <fullName evidence="3">Uncharacterized protein</fullName>
    </submittedName>
</protein>
<evidence type="ECO:0000256" key="1">
    <source>
        <dbReference type="SAM" id="MobiDB-lite"/>
    </source>
</evidence>
<reference evidence="3 4" key="1">
    <citation type="submission" date="2022-07" db="EMBL/GenBank/DDBJ databases">
        <title>Methylomonas rivi sp. nov., Methylomonas rosea sp. nov., Methylomonas aureus sp. nov. and Methylomonas subterranea sp. nov., four novel methanotrophs isolated from a freshwater creek and the deep terrestrial subsurface.</title>
        <authorList>
            <person name="Abin C."/>
            <person name="Sankaranarayanan K."/>
            <person name="Garner C."/>
            <person name="Sindelar R."/>
            <person name="Kotary K."/>
            <person name="Garner R."/>
            <person name="Barclay S."/>
            <person name="Lawson P."/>
            <person name="Krumholz L."/>
        </authorList>
    </citation>
    <scope>NUCLEOTIDE SEQUENCE [LARGE SCALE GENOMIC DNA]</scope>
    <source>
        <strain evidence="3 4">SURF-2</strain>
    </source>
</reference>
<evidence type="ECO:0000256" key="2">
    <source>
        <dbReference type="SAM" id="Phobius"/>
    </source>
</evidence>
<keyword evidence="2" id="KW-0812">Transmembrane</keyword>
<keyword evidence="2" id="KW-0472">Membrane</keyword>
<comment type="caution">
    <text evidence="3">The sequence shown here is derived from an EMBL/GenBank/DDBJ whole genome shotgun (WGS) entry which is preliminary data.</text>
</comment>
<accession>A0ABT1TBL9</accession>
<keyword evidence="2" id="KW-1133">Transmembrane helix</keyword>
<dbReference type="EMBL" id="JANIBJ010000002">
    <property type="protein sequence ID" value="MCQ8102866.1"/>
    <property type="molecule type" value="Genomic_DNA"/>
</dbReference>
<dbReference type="RefSeq" id="WP_256600487.1">
    <property type="nucleotide sequence ID" value="NZ_JANIBJ010000002.1"/>
</dbReference>
<feature type="transmembrane region" description="Helical" evidence="2">
    <location>
        <begin position="12"/>
        <end position="35"/>
    </location>
</feature>
<evidence type="ECO:0000313" key="4">
    <source>
        <dbReference type="Proteomes" id="UP001524499"/>
    </source>
</evidence>
<organism evidence="3 4">
    <name type="scientific">Methylomonas subterranea</name>
    <dbReference type="NCBI Taxonomy" id="2952225"/>
    <lineage>
        <taxon>Bacteria</taxon>
        <taxon>Pseudomonadati</taxon>
        <taxon>Pseudomonadota</taxon>
        <taxon>Gammaproteobacteria</taxon>
        <taxon>Methylococcales</taxon>
        <taxon>Methylococcaceae</taxon>
        <taxon>Methylomonas</taxon>
    </lineage>
</organism>